<feature type="compositionally biased region" description="Basic and acidic residues" evidence="6">
    <location>
        <begin position="593"/>
        <end position="608"/>
    </location>
</feature>
<evidence type="ECO:0000256" key="1">
    <source>
        <dbReference type="ARBA" id="ARBA00022723"/>
    </source>
</evidence>
<protein>
    <submittedName>
        <fullName evidence="8">PHD-finger</fullName>
    </submittedName>
</protein>
<feature type="compositionally biased region" description="Low complexity" evidence="6">
    <location>
        <begin position="741"/>
        <end position="757"/>
    </location>
</feature>
<dbReference type="CDD" id="cd15550">
    <property type="entry name" value="PHD_MLL5"/>
    <property type="match status" value="1"/>
</dbReference>
<feature type="region of interest" description="Disordered" evidence="6">
    <location>
        <begin position="689"/>
        <end position="791"/>
    </location>
</feature>
<reference evidence="8 9" key="1">
    <citation type="submission" date="2014-10" db="EMBL/GenBank/DDBJ databases">
        <title>Draft genome of the hookworm Ancylostoma caninum.</title>
        <authorList>
            <person name="Mitreva M."/>
        </authorList>
    </citation>
    <scope>NUCLEOTIDE SEQUENCE [LARGE SCALE GENOMIC DNA]</scope>
    <source>
        <strain evidence="8 9">Baltimore</strain>
    </source>
</reference>
<feature type="compositionally biased region" description="Polar residues" evidence="6">
    <location>
        <begin position="46"/>
        <end position="60"/>
    </location>
</feature>
<evidence type="ECO:0000256" key="3">
    <source>
        <dbReference type="ARBA" id="ARBA00022833"/>
    </source>
</evidence>
<dbReference type="EMBL" id="JOJR01000011">
    <property type="protein sequence ID" value="RCN51684.1"/>
    <property type="molecule type" value="Genomic_DNA"/>
</dbReference>
<evidence type="ECO:0000313" key="8">
    <source>
        <dbReference type="EMBL" id="RCN51684.1"/>
    </source>
</evidence>
<dbReference type="PANTHER" id="PTHR46462">
    <property type="entry name" value="UPSET, ISOFORM A"/>
    <property type="match status" value="1"/>
</dbReference>
<dbReference type="GO" id="GO:0070210">
    <property type="term" value="C:Rpd3L-Expanded complex"/>
    <property type="evidence" value="ECO:0007669"/>
    <property type="project" value="TreeGrafter"/>
</dbReference>
<feature type="region of interest" description="Disordered" evidence="6">
    <location>
        <begin position="293"/>
        <end position="326"/>
    </location>
</feature>
<feature type="compositionally biased region" description="Polar residues" evidence="6">
    <location>
        <begin position="726"/>
        <end position="740"/>
    </location>
</feature>
<keyword evidence="2" id="KW-0863">Zinc-finger</keyword>
<keyword evidence="1" id="KW-0479">Metal-binding</keyword>
<comment type="caution">
    <text evidence="8">The sequence shown here is derived from an EMBL/GenBank/DDBJ whole genome shotgun (WGS) entry which is preliminary data.</text>
</comment>
<dbReference type="STRING" id="29170.A0A368H540"/>
<feature type="region of interest" description="Disordered" evidence="6">
    <location>
        <begin position="362"/>
        <end position="422"/>
    </location>
</feature>
<dbReference type="SUPFAM" id="SSF57903">
    <property type="entry name" value="FYVE/PHD zinc finger"/>
    <property type="match status" value="1"/>
</dbReference>
<feature type="domain" description="Zinc finger PHD-type" evidence="7">
    <location>
        <begin position="799"/>
        <end position="845"/>
    </location>
</feature>
<sequence length="942" mass="101761">MSANCEESPAEDPATISLQPAASADLLLAEPEPEAPSEVERETSEVVASQEEQQSVSENPSAADIAAITTDVTVSPVKRIVIADSDDDVTDEEDSVTRDANVDTRLRDHDYAVSNASHHLEKVALSDEAFPEMPGLSELGYSPDHPGLPPESHVPNRVPASLSSQMGYEPREPNIINRSSATPRDTAVYRTADGQAGYLARPARTSAPAPTGYRATADRNVTHPQQQHFLVSGYGGTPVARRVMTTSTVTSPSIIHQKRAAPRIVSSPAGHVRPAGARLSTSTPHMLMQQHGRQGAPTVTSAPPMQRQVDPPPHRSFHQGSDPPPHRVLLLQSSGGPRVAYSPADPSQAALANAPAPLIVPGRGTRPIVRGRGGSAAGRAKKESTSGVSAEETSPTHSPQSTSRIPLSAPLLGNRTTPVSPRKQVHFSDGVAVGARSTETTSPFCVAQAVQPTSLPPQSEDDSTSQQNIVRSPPKIASARLRSPSVSITPHVGVSPTTEPAPPLRPTHAPVTETPPLPDNFVDDAESGLQSHPEMAASKSSTLPPEVMAAATSLSAQTDTSHPQWTNNDISEDDIKAKIEAISREIAQELEQKRMETEAQAKERRRPISEPSPSSRRRSGNEGVFSGGEEAETGPVPVVPRGRGRPKGSGRTRSSLSSSSSTSIAATSSTPSHHDVSDGSLIAARAADFQPTRSSGRMAGRTNATHTAGYDGSMAPELPPPLPPISGTQTLRSNYQGGTMSSPPHATTPHTPTSSTPYYQQKDANGVSPDEDLANVSTDPSSDEEEANEEAEWGDYVTRCLCEMQHNDEWMVECEKCNVWQHMKCMGLDPKKFNQNDTYLCESCKPRPLKWTKKQAQELQLKQLKAVAREKERKMAEKLKRREERKRAKLSRRLKERNVSVINEKTFRMLAFFFVLNSLAGMQLWKYHTGKFRSKHSRKWIS</sequence>
<dbReference type="SMART" id="SM00249">
    <property type="entry name" value="PHD"/>
    <property type="match status" value="1"/>
</dbReference>
<dbReference type="GO" id="GO:0006355">
    <property type="term" value="P:regulation of DNA-templated transcription"/>
    <property type="evidence" value="ECO:0007669"/>
    <property type="project" value="TreeGrafter"/>
</dbReference>
<keyword evidence="3" id="KW-0862">Zinc</keyword>
<dbReference type="InterPro" id="IPR019786">
    <property type="entry name" value="Zinc_finger_PHD-type_CS"/>
</dbReference>
<feature type="compositionally biased region" description="Acidic residues" evidence="6">
    <location>
        <begin position="781"/>
        <end position="791"/>
    </location>
</feature>
<dbReference type="AlphaFoldDB" id="A0A368H540"/>
<feature type="region of interest" description="Disordered" evidence="6">
    <location>
        <begin position="593"/>
        <end position="677"/>
    </location>
</feature>
<dbReference type="PROSITE" id="PS01359">
    <property type="entry name" value="ZF_PHD_1"/>
    <property type="match status" value="1"/>
</dbReference>
<keyword evidence="5" id="KW-0175">Coiled coil</keyword>
<keyword evidence="4" id="KW-0156">Chromatin regulator</keyword>
<dbReference type="GO" id="GO:0008270">
    <property type="term" value="F:zinc ion binding"/>
    <property type="evidence" value="ECO:0007669"/>
    <property type="project" value="UniProtKB-KW"/>
</dbReference>
<evidence type="ECO:0000256" key="5">
    <source>
        <dbReference type="SAM" id="Coils"/>
    </source>
</evidence>
<feature type="compositionally biased region" description="Low complexity" evidence="6">
    <location>
        <begin position="651"/>
        <end position="671"/>
    </location>
</feature>
<dbReference type="PANTHER" id="PTHR46462:SF3">
    <property type="entry name" value="UPSET, ISOFORM A"/>
    <property type="match status" value="1"/>
</dbReference>
<evidence type="ECO:0000256" key="2">
    <source>
        <dbReference type="ARBA" id="ARBA00022771"/>
    </source>
</evidence>
<evidence type="ECO:0000256" key="4">
    <source>
        <dbReference type="ARBA" id="ARBA00022853"/>
    </source>
</evidence>
<feature type="compositionally biased region" description="Polar residues" evidence="6">
    <location>
        <begin position="552"/>
        <end position="569"/>
    </location>
</feature>
<dbReference type="OrthoDB" id="5877798at2759"/>
<keyword evidence="9" id="KW-1185">Reference proteome</keyword>
<dbReference type="Gene3D" id="3.30.40.10">
    <property type="entry name" value="Zinc/RING finger domain, C3HC4 (zinc finger)"/>
    <property type="match status" value="1"/>
</dbReference>
<organism evidence="8 9">
    <name type="scientific">Ancylostoma caninum</name>
    <name type="common">Dog hookworm</name>
    <dbReference type="NCBI Taxonomy" id="29170"/>
    <lineage>
        <taxon>Eukaryota</taxon>
        <taxon>Metazoa</taxon>
        <taxon>Ecdysozoa</taxon>
        <taxon>Nematoda</taxon>
        <taxon>Chromadorea</taxon>
        <taxon>Rhabditida</taxon>
        <taxon>Rhabditina</taxon>
        <taxon>Rhabditomorpha</taxon>
        <taxon>Strongyloidea</taxon>
        <taxon>Ancylostomatidae</taxon>
        <taxon>Ancylostomatinae</taxon>
        <taxon>Ancylostoma</taxon>
    </lineage>
</organism>
<dbReference type="GO" id="GO:0034967">
    <property type="term" value="C:Set3 complex"/>
    <property type="evidence" value="ECO:0007669"/>
    <property type="project" value="TreeGrafter"/>
</dbReference>
<feature type="compositionally biased region" description="Polar residues" evidence="6">
    <location>
        <begin position="385"/>
        <end position="405"/>
    </location>
</feature>
<gene>
    <name evidence="8" type="ORF">ANCCAN_02043</name>
</gene>
<evidence type="ECO:0000313" key="9">
    <source>
        <dbReference type="Proteomes" id="UP000252519"/>
    </source>
</evidence>
<accession>A0A368H540</accession>
<feature type="region of interest" description="Disordered" evidence="6">
    <location>
        <begin position="451"/>
        <end position="572"/>
    </location>
</feature>
<feature type="coiled-coil region" evidence="5">
    <location>
        <begin position="854"/>
        <end position="893"/>
    </location>
</feature>
<evidence type="ECO:0000256" key="6">
    <source>
        <dbReference type="SAM" id="MobiDB-lite"/>
    </source>
</evidence>
<evidence type="ECO:0000259" key="7">
    <source>
        <dbReference type="SMART" id="SM00249"/>
    </source>
</evidence>
<dbReference type="Pfam" id="PF20826">
    <property type="entry name" value="PHD_5"/>
    <property type="match status" value="1"/>
</dbReference>
<feature type="region of interest" description="Disordered" evidence="6">
    <location>
        <begin position="29"/>
        <end position="70"/>
    </location>
</feature>
<dbReference type="InterPro" id="IPR001965">
    <property type="entry name" value="Znf_PHD"/>
</dbReference>
<dbReference type="InterPro" id="IPR013083">
    <property type="entry name" value="Znf_RING/FYVE/PHD"/>
</dbReference>
<dbReference type="InterPro" id="IPR011011">
    <property type="entry name" value="Znf_FYVE_PHD"/>
</dbReference>
<dbReference type="Proteomes" id="UP000252519">
    <property type="component" value="Unassembled WGS sequence"/>
</dbReference>
<name>A0A368H540_ANCCA</name>
<proteinExistence type="predicted"/>
<dbReference type="GO" id="GO:0006325">
    <property type="term" value="P:chromatin organization"/>
    <property type="evidence" value="ECO:0007669"/>
    <property type="project" value="UniProtKB-KW"/>
</dbReference>